<dbReference type="InterPro" id="IPR036770">
    <property type="entry name" value="Ankyrin_rpt-contain_sf"/>
</dbReference>
<dbReference type="SUPFAM" id="SSF48403">
    <property type="entry name" value="Ankyrin repeat"/>
    <property type="match status" value="1"/>
</dbReference>
<accession>A0A2S6GJB4</accession>
<gene>
    <name evidence="1" type="ORF">CLV40_115156</name>
</gene>
<dbReference type="RefSeq" id="WP_219824096.1">
    <property type="nucleotide sequence ID" value="NZ_CP154825.1"/>
</dbReference>
<protein>
    <submittedName>
        <fullName evidence="1">Ankyrin repeat protein</fullName>
    </submittedName>
</protein>
<dbReference type="Proteomes" id="UP000239203">
    <property type="component" value="Unassembled WGS sequence"/>
</dbReference>
<organism evidence="1 2">
    <name type="scientific">Actinokineospora auranticolor</name>
    <dbReference type="NCBI Taxonomy" id="155976"/>
    <lineage>
        <taxon>Bacteria</taxon>
        <taxon>Bacillati</taxon>
        <taxon>Actinomycetota</taxon>
        <taxon>Actinomycetes</taxon>
        <taxon>Pseudonocardiales</taxon>
        <taxon>Pseudonocardiaceae</taxon>
        <taxon>Actinokineospora</taxon>
    </lineage>
</organism>
<name>A0A2S6GJB4_9PSEU</name>
<sequence length="213" mass="23404">MANTDWDGTTLGGSLREVHLAERDRLASAARDGEWATVLGMIERSPSLVNAWRPGGNSWFTPVHQAAWLGASPEVVRRMVARGPWLTLRTAAGDRALDIALRRGNAHLAGLLTPVIRHPLRTGVLGGHLHDLIRERADHLVREHRLRLPELEVLTELEKPDMFFPVPGMYGGFGYRLEGEGLVVRSFCRVVGGSGQTHRITTAGCVLVEDGWG</sequence>
<dbReference type="Gene3D" id="1.25.40.20">
    <property type="entry name" value="Ankyrin repeat-containing domain"/>
    <property type="match status" value="1"/>
</dbReference>
<dbReference type="AlphaFoldDB" id="A0A2S6GJB4"/>
<dbReference type="EMBL" id="PTIX01000015">
    <property type="protein sequence ID" value="PPK65309.1"/>
    <property type="molecule type" value="Genomic_DNA"/>
</dbReference>
<comment type="caution">
    <text evidence="1">The sequence shown here is derived from an EMBL/GenBank/DDBJ whole genome shotgun (WGS) entry which is preliminary data.</text>
</comment>
<keyword evidence="2" id="KW-1185">Reference proteome</keyword>
<reference evidence="1 2" key="1">
    <citation type="submission" date="2018-02" db="EMBL/GenBank/DDBJ databases">
        <title>Genomic Encyclopedia of Archaeal and Bacterial Type Strains, Phase II (KMG-II): from individual species to whole genera.</title>
        <authorList>
            <person name="Goeker M."/>
        </authorList>
    </citation>
    <scope>NUCLEOTIDE SEQUENCE [LARGE SCALE GENOMIC DNA]</scope>
    <source>
        <strain evidence="1 2">YU 961-1</strain>
    </source>
</reference>
<evidence type="ECO:0000313" key="1">
    <source>
        <dbReference type="EMBL" id="PPK65309.1"/>
    </source>
</evidence>
<evidence type="ECO:0000313" key="2">
    <source>
        <dbReference type="Proteomes" id="UP000239203"/>
    </source>
</evidence>
<proteinExistence type="predicted"/>